<keyword evidence="2" id="KW-1185">Reference proteome</keyword>
<proteinExistence type="predicted"/>
<evidence type="ECO:0008006" key="3">
    <source>
        <dbReference type="Google" id="ProtNLM"/>
    </source>
</evidence>
<dbReference type="Proteomes" id="UP000012099">
    <property type="component" value="Unassembled WGS sequence"/>
</dbReference>
<evidence type="ECO:0000313" key="1">
    <source>
        <dbReference type="EMBL" id="EMM98233.1"/>
    </source>
</evidence>
<accession>A0ABP2T1S7</accession>
<gene>
    <name evidence="1" type="ORF">LEP1GSC035_0417</name>
</gene>
<protein>
    <recommendedName>
        <fullName evidence="3">Anaphase-promoting complex subunit 5 domain protein</fullName>
    </recommendedName>
</protein>
<dbReference type="EMBL" id="AHMH02000161">
    <property type="protein sequence ID" value="EMM98233.1"/>
    <property type="molecule type" value="Genomic_DNA"/>
</dbReference>
<comment type="caution">
    <text evidence="1">The sequence shown here is derived from an EMBL/GenBank/DDBJ whole genome shotgun (WGS) entry which is preliminary data.</text>
</comment>
<dbReference type="RefSeq" id="WP_004434399.1">
    <property type="nucleotide sequence ID" value="NZ_AHMH02000161.1"/>
</dbReference>
<reference evidence="1 2" key="1">
    <citation type="submission" date="2013-01" db="EMBL/GenBank/DDBJ databases">
        <authorList>
            <person name="Harkins D.M."/>
            <person name="Durkin A.S."/>
            <person name="Brinkac L.M."/>
            <person name="Haft D.H."/>
            <person name="Selengut J.D."/>
            <person name="Sanka R."/>
            <person name="DePew J."/>
            <person name="Purushe J."/>
            <person name="Whelen A.C."/>
            <person name="Vinetz J.M."/>
            <person name="Sutton G.G."/>
            <person name="Nierman W.C."/>
            <person name="Fouts D.E."/>
        </authorList>
    </citation>
    <scope>NUCLEOTIDE SEQUENCE [LARGE SCALE GENOMIC DNA]</scope>
    <source>
        <strain evidence="1 2">2007001578</strain>
    </source>
</reference>
<evidence type="ECO:0000313" key="2">
    <source>
        <dbReference type="Proteomes" id="UP000012099"/>
    </source>
</evidence>
<organism evidence="1 2">
    <name type="scientific">Leptospira noguchii str. 2007001578</name>
    <dbReference type="NCBI Taxonomy" id="1049974"/>
    <lineage>
        <taxon>Bacteria</taxon>
        <taxon>Pseudomonadati</taxon>
        <taxon>Spirochaetota</taxon>
        <taxon>Spirochaetia</taxon>
        <taxon>Leptospirales</taxon>
        <taxon>Leptospiraceae</taxon>
        <taxon>Leptospira</taxon>
    </lineage>
</organism>
<name>A0ABP2T1S7_9LEPT</name>
<sequence>MIFKPKNFTKETIPKYYSDYFEKLQSFDFEGGMKLLKEIFQDERNQNKQGKPTDFLKNEEEYKSLSVRFQEMIDGFHFSEPVSKKVDWILKYLKESFNPENLKVHQFKPFNGFLFKMSDDGFSSAVLDSIHFDPETQEFSNVFGLNHTIIFEKDSYPAGEDLEETEENSSELYDFIYEMEEGIYSIYYQEEKINGRDLHVHIKLLLFTKMIREIVDKLLLDERFARFPKSFPFYVLINSEECYNYTQDSFFLEILPPIELQSIRENPYFTLYETSSNSISAKEEFLFHLRFLDQQDSKEFQILLGMVDSNPEFQSLLEKFALDSLNYNFEEEEEAFAKVKDFESHLFSGFFWKLAQLNPISHLENARNFQNKVFFRPPPPLVDSYKIAIPNINNFSCTLFESYLAIPEEYKPEFYTSFQETLDRMKSLAHPGFKIRAMEIEARFRSNQYDSKENPMYSDPPEEFINTMIDLIHCMPEEFLWFGESWDFVFENRLMLLGKKAKRAVPAVIEVMERYDYEDSTREFATILYTIGCDDIPSIVHELHKKNEFYMEEFYDEWSKQAPAARWFYFLDRFEHFPEDFVRSEIWEDLLYDSEPGFLVYYENIEKDINRNRIFYAFLKALKNDPQDVPVRFALFYAEKIRNKAKKNRESFFQIISEMTKLLKLLNTHEKLNEKQKVYLECGVSAESIEAFLLEKTDVLDILNKTLSEINLNPLLLFLKVNYIEKREGIKLAMEELRQILPILWKDDFVLSKTFFLYLLFPDQKWDEIPSGKLYAFYTKVRSVFQNRFFRDGKFVADFESFRMDPFVNVLKEEYSKIEIESHKTWIQNQTEEFMVFEKLDSGSEKELVVFLKPGNNLSFNLSVASKLLKHSNNFSKELLQILEWETEETSIFQILKLYYQNEFLKEELFQNQVFHDHLAFFIKEYDEISSRELAKFIFSKLKEKQYSLVIVETVKDLDPDAIIYCFLTVYWAFQNKNRLNEFESILIQFLKDSDQRKPEYVLIATNLGVLQIEIDKLETAKITFDSIFSMDWSRFDYKKESDFMDKILGEDLEKQYSDIFRKYYAHAKFNAACLYSKLQDPEKSVSYLKEAAGLEPEIYNRTKILSEKDFLSIENLEIYKEFINSLS</sequence>